<reference evidence="8" key="1">
    <citation type="submission" date="2015-07" db="EMBL/GenBank/DDBJ databases">
        <title>Draft genome sequence of Streptomyces sp. CMAA 1322, a bacterium isolated from Caatinga biome, from dry forest semiarid of Brazil.</title>
        <authorList>
            <person name="Santos S.N."/>
            <person name="Gacesa R."/>
            <person name="Taketani R.G."/>
            <person name="Long P.F."/>
            <person name="Melo I.S."/>
        </authorList>
    </citation>
    <scope>NUCLEOTIDE SEQUENCE [LARGE SCALE GENOMIC DNA]</scope>
    <source>
        <strain evidence="8">CMAA 1322</strain>
    </source>
</reference>
<comment type="similarity">
    <text evidence="1 6">Belongs to the carotenoid oxygenase family.</text>
</comment>
<keyword evidence="4 5" id="KW-0408">Iron</keyword>
<sequence>MADQGVTTGTKGAHPLTGGLFAPVHEEVTAFDLPVTGRIPDALRGRYLRNGPNPLCAGDAAGRPWFAGEGMVHGVRLRDGRAAWYRNRWVRSDAVARHLGEKVLHGPRHLVDFAPNTHVQRFAGHLLALVEGGALPYELDSELDTVGPFDFHGTLPGGFAAHTVVDPASGELHAVAYCPARPSAQYLVAGVDGRVRHHVDVPVEGRPMMHDFSLTARHVLLYDLPVAFSDGSGGHGFGWDPGRPARLGVLPREGGPEEVRWLETDPCFVFHTANAHERDGVITVHLVRHDRFADERFSEGRFAAGPGGARPAHLERWTVDPAAGTVRRERLDDRPVELPRVDPRRLTADHRYAYAVHERTDPGRAGFGRGLLKYDLARGTCEEHPVPPGGDVGEGVFVPAAPGAAEDDGWVLAFAYDAGRAASDLLVIAAGDFAAGPVARVHLPVRVPVGAHGNWIPDPLYGAGV</sequence>
<evidence type="ECO:0000313" key="7">
    <source>
        <dbReference type="EMBL" id="KNB49560.1"/>
    </source>
</evidence>
<feature type="binding site" evidence="5">
    <location>
        <position position="271"/>
    </location>
    <ligand>
        <name>Fe cation</name>
        <dbReference type="ChEBI" id="CHEBI:24875"/>
        <note>catalytic</note>
    </ligand>
</feature>
<dbReference type="InterPro" id="IPR004294">
    <property type="entry name" value="Carotenoid_Oase"/>
</dbReference>
<evidence type="ECO:0000256" key="4">
    <source>
        <dbReference type="ARBA" id="ARBA00023004"/>
    </source>
</evidence>
<keyword evidence="3 6" id="KW-0560">Oxidoreductase</keyword>
<dbReference type="EMBL" id="LFXA01000018">
    <property type="protein sequence ID" value="KNB49560.1"/>
    <property type="molecule type" value="Genomic_DNA"/>
</dbReference>
<dbReference type="AlphaFoldDB" id="A0A0K9X7Y5"/>
<comment type="caution">
    <text evidence="7">The sequence shown here is derived from an EMBL/GenBank/DDBJ whole genome shotgun (WGS) entry which is preliminary data.</text>
</comment>
<dbReference type="EC" id="1.13.11.-" evidence="6"/>
<dbReference type="GO" id="GO:0010436">
    <property type="term" value="F:carotenoid dioxygenase activity"/>
    <property type="evidence" value="ECO:0007669"/>
    <property type="project" value="TreeGrafter"/>
</dbReference>
<organism evidence="7 8">
    <name type="scientific">Streptomyces caatingaensis</name>
    <dbReference type="NCBI Taxonomy" id="1678637"/>
    <lineage>
        <taxon>Bacteria</taxon>
        <taxon>Bacillati</taxon>
        <taxon>Actinomycetota</taxon>
        <taxon>Actinomycetes</taxon>
        <taxon>Kitasatosporales</taxon>
        <taxon>Streptomycetaceae</taxon>
        <taxon>Streptomyces</taxon>
    </lineage>
</organism>
<feature type="binding site" evidence="5">
    <location>
        <position position="162"/>
    </location>
    <ligand>
        <name>Fe cation</name>
        <dbReference type="ChEBI" id="CHEBI:24875"/>
        <note>catalytic</note>
    </ligand>
</feature>
<evidence type="ECO:0000256" key="6">
    <source>
        <dbReference type="RuleBase" id="RU364048"/>
    </source>
</evidence>
<evidence type="ECO:0000256" key="2">
    <source>
        <dbReference type="ARBA" id="ARBA00022723"/>
    </source>
</evidence>
<dbReference type="RefSeq" id="WP_049719521.1">
    <property type="nucleotide sequence ID" value="NZ_LFXA01000018.1"/>
</dbReference>
<accession>A0A0K9X7Y5</accession>
<keyword evidence="6" id="KW-0223">Dioxygenase</keyword>
<dbReference type="PANTHER" id="PTHR10543">
    <property type="entry name" value="BETA-CAROTENE DIOXYGENASE"/>
    <property type="match status" value="1"/>
</dbReference>
<dbReference type="STRING" id="1678637.AC230_28210"/>
<feature type="binding site" evidence="5">
    <location>
        <position position="452"/>
    </location>
    <ligand>
        <name>Fe cation</name>
        <dbReference type="ChEBI" id="CHEBI:24875"/>
        <note>catalytic</note>
    </ligand>
</feature>
<protein>
    <recommendedName>
        <fullName evidence="6">Dioxygenase</fullName>
        <ecNumber evidence="6">1.13.11.-</ecNumber>
    </recommendedName>
</protein>
<keyword evidence="8" id="KW-1185">Reference proteome</keyword>
<evidence type="ECO:0000313" key="8">
    <source>
        <dbReference type="Proteomes" id="UP000037288"/>
    </source>
</evidence>
<name>A0A0K9X7Y5_9ACTN</name>
<dbReference type="OrthoDB" id="6636843at2"/>
<dbReference type="Proteomes" id="UP000037288">
    <property type="component" value="Unassembled WGS sequence"/>
</dbReference>
<dbReference type="Pfam" id="PF03055">
    <property type="entry name" value="RPE65"/>
    <property type="match status" value="1"/>
</dbReference>
<keyword evidence="2 5" id="KW-0479">Metal-binding</keyword>
<evidence type="ECO:0000256" key="3">
    <source>
        <dbReference type="ARBA" id="ARBA00023002"/>
    </source>
</evidence>
<evidence type="ECO:0000256" key="5">
    <source>
        <dbReference type="PIRSR" id="PIRSR604294-1"/>
    </source>
</evidence>
<evidence type="ECO:0000256" key="1">
    <source>
        <dbReference type="ARBA" id="ARBA00006787"/>
    </source>
</evidence>
<dbReference type="GO" id="GO:0046872">
    <property type="term" value="F:metal ion binding"/>
    <property type="evidence" value="ECO:0007669"/>
    <property type="project" value="UniProtKB-KW"/>
</dbReference>
<gene>
    <name evidence="7" type="ORF">AC230_28210</name>
</gene>
<comment type="cofactor">
    <cofactor evidence="5 6">
        <name>Fe(2+)</name>
        <dbReference type="ChEBI" id="CHEBI:29033"/>
    </cofactor>
    <text evidence="5 6">Binds 1 Fe(2+) ion per subunit.</text>
</comment>
<feature type="binding site" evidence="5">
    <location>
        <position position="210"/>
    </location>
    <ligand>
        <name>Fe cation</name>
        <dbReference type="ChEBI" id="CHEBI:24875"/>
        <note>catalytic</note>
    </ligand>
</feature>
<dbReference type="GO" id="GO:0016121">
    <property type="term" value="P:carotene catabolic process"/>
    <property type="evidence" value="ECO:0007669"/>
    <property type="project" value="TreeGrafter"/>
</dbReference>
<proteinExistence type="inferred from homology"/>
<dbReference type="PATRIC" id="fig|1678637.3.peg.6030"/>
<dbReference type="PANTHER" id="PTHR10543:SF89">
    <property type="entry name" value="CAROTENOID 9,10(9',10')-CLEAVAGE DIOXYGENASE 1"/>
    <property type="match status" value="1"/>
</dbReference>